<reference evidence="5" key="1">
    <citation type="submission" date="2018-05" db="EMBL/GenBank/DDBJ databases">
        <authorList>
            <person name="Lanie J.A."/>
            <person name="Ng W.-L."/>
            <person name="Kazmierczak K.M."/>
            <person name="Andrzejewski T.M."/>
            <person name="Davidsen T.M."/>
            <person name="Wayne K.J."/>
            <person name="Tettelin H."/>
            <person name="Glass J.I."/>
            <person name="Rusch D."/>
            <person name="Podicherti R."/>
            <person name="Tsui H.-C.T."/>
            <person name="Winkler M.E."/>
        </authorList>
    </citation>
    <scope>NUCLEOTIDE SEQUENCE</scope>
</reference>
<organism evidence="5">
    <name type="scientific">marine metagenome</name>
    <dbReference type="NCBI Taxonomy" id="408172"/>
    <lineage>
        <taxon>unclassified sequences</taxon>
        <taxon>metagenomes</taxon>
        <taxon>ecological metagenomes</taxon>
    </lineage>
</organism>
<accession>A0A381TTB7</accession>
<dbReference type="CDD" id="cd02000">
    <property type="entry name" value="TPP_E1_PDC_ADC_BCADC"/>
    <property type="match status" value="1"/>
</dbReference>
<keyword evidence="2" id="KW-0560">Oxidoreductase</keyword>
<evidence type="ECO:0000256" key="2">
    <source>
        <dbReference type="ARBA" id="ARBA00023002"/>
    </source>
</evidence>
<dbReference type="Gene3D" id="3.40.50.970">
    <property type="match status" value="1"/>
</dbReference>
<evidence type="ECO:0000256" key="3">
    <source>
        <dbReference type="ARBA" id="ARBA00023052"/>
    </source>
</evidence>
<gene>
    <name evidence="5" type="ORF">METZ01_LOCUS71021</name>
</gene>
<keyword evidence="3" id="KW-0786">Thiamine pyrophosphate</keyword>
<evidence type="ECO:0000256" key="1">
    <source>
        <dbReference type="ARBA" id="ARBA00001964"/>
    </source>
</evidence>
<dbReference type="InterPro" id="IPR050642">
    <property type="entry name" value="PDH_E1_Alpha_Subunit"/>
</dbReference>
<evidence type="ECO:0000313" key="5">
    <source>
        <dbReference type="EMBL" id="SVA18167.1"/>
    </source>
</evidence>
<dbReference type="Pfam" id="PF00676">
    <property type="entry name" value="E1_dh"/>
    <property type="match status" value="1"/>
</dbReference>
<sequence>MTTEHQTVKDQVLRHYHKMVLIREFEGESYRQYMQKNIRGFLHAYSGQEAVGVGIIGELEAQDYVISSYRDHGHAIAKGSDVKRVMAELFGKSTGTSRGKGGSMHLFDVEKRFMGGHAIVAGQIPIAVGLALATKEIDKQAIVVCFLGDGAMQEGEFHESMNLASIWKLPLLFVIENNLYGMGADVARTLAIHDEIYKIANSYKMASAKVDGMELFEVRDAGRKAIGLVRSGEGPYLLEAQTYRFRGHSISDPANYRPEIEVSYWMSRDPIGLLQARLI</sequence>
<feature type="domain" description="Dehydrogenase E1 component" evidence="4">
    <location>
        <begin position="18"/>
        <end position="279"/>
    </location>
</feature>
<feature type="non-terminal residue" evidence="5">
    <location>
        <position position="279"/>
    </location>
</feature>
<dbReference type="PANTHER" id="PTHR11516">
    <property type="entry name" value="PYRUVATE DEHYDROGENASE E1 COMPONENT, ALPHA SUBUNIT BACTERIAL AND ORGANELLAR"/>
    <property type="match status" value="1"/>
</dbReference>
<dbReference type="GO" id="GO:0004739">
    <property type="term" value="F:pyruvate dehydrogenase (acetyl-transferring) activity"/>
    <property type="evidence" value="ECO:0007669"/>
    <property type="project" value="TreeGrafter"/>
</dbReference>
<dbReference type="PANTHER" id="PTHR11516:SF60">
    <property type="entry name" value="PYRUVATE DEHYDROGENASE E1 COMPONENT SUBUNIT ALPHA"/>
    <property type="match status" value="1"/>
</dbReference>
<proteinExistence type="predicted"/>
<dbReference type="SUPFAM" id="SSF52518">
    <property type="entry name" value="Thiamin diphosphate-binding fold (THDP-binding)"/>
    <property type="match status" value="1"/>
</dbReference>
<protein>
    <recommendedName>
        <fullName evidence="4">Dehydrogenase E1 component domain-containing protein</fullName>
    </recommendedName>
</protein>
<dbReference type="InterPro" id="IPR029061">
    <property type="entry name" value="THDP-binding"/>
</dbReference>
<dbReference type="InterPro" id="IPR001017">
    <property type="entry name" value="DH_E1"/>
</dbReference>
<dbReference type="EMBL" id="UINC01004972">
    <property type="protein sequence ID" value="SVA18167.1"/>
    <property type="molecule type" value="Genomic_DNA"/>
</dbReference>
<dbReference type="AlphaFoldDB" id="A0A381TTB7"/>
<comment type="cofactor">
    <cofactor evidence="1">
        <name>thiamine diphosphate</name>
        <dbReference type="ChEBI" id="CHEBI:58937"/>
    </cofactor>
</comment>
<dbReference type="GO" id="GO:0006086">
    <property type="term" value="P:pyruvate decarboxylation to acetyl-CoA"/>
    <property type="evidence" value="ECO:0007669"/>
    <property type="project" value="TreeGrafter"/>
</dbReference>
<name>A0A381TTB7_9ZZZZ</name>
<evidence type="ECO:0000259" key="4">
    <source>
        <dbReference type="Pfam" id="PF00676"/>
    </source>
</evidence>